<evidence type="ECO:0000256" key="2">
    <source>
        <dbReference type="SAM" id="MobiDB-lite"/>
    </source>
</evidence>
<protein>
    <recommendedName>
        <fullName evidence="5">Leucine-rich repeat-containing N-terminal plant-type domain-containing protein</fullName>
    </recommendedName>
</protein>
<reference evidence="3" key="1">
    <citation type="submission" date="2020-08" db="EMBL/GenBank/DDBJ databases">
        <title>Plant Genome Project.</title>
        <authorList>
            <person name="Zhang R.-G."/>
        </authorList>
    </citation>
    <scope>NUCLEOTIDE SEQUENCE</scope>
    <source>
        <strain evidence="3">WSP0</strain>
        <tissue evidence="3">Leaf</tissue>
    </source>
</reference>
<evidence type="ECO:0008006" key="5">
    <source>
        <dbReference type="Google" id="ProtNLM"/>
    </source>
</evidence>
<evidence type="ECO:0000256" key="1">
    <source>
        <dbReference type="ARBA" id="ARBA00022729"/>
    </source>
</evidence>
<organism evidence="3 4">
    <name type="scientific">Rhododendron griersonianum</name>
    <dbReference type="NCBI Taxonomy" id="479676"/>
    <lineage>
        <taxon>Eukaryota</taxon>
        <taxon>Viridiplantae</taxon>
        <taxon>Streptophyta</taxon>
        <taxon>Embryophyta</taxon>
        <taxon>Tracheophyta</taxon>
        <taxon>Spermatophyta</taxon>
        <taxon>Magnoliopsida</taxon>
        <taxon>eudicotyledons</taxon>
        <taxon>Gunneridae</taxon>
        <taxon>Pentapetalae</taxon>
        <taxon>asterids</taxon>
        <taxon>Ericales</taxon>
        <taxon>Ericaceae</taxon>
        <taxon>Ericoideae</taxon>
        <taxon>Rhodoreae</taxon>
        <taxon>Rhododendron</taxon>
    </lineage>
</organism>
<dbReference type="Proteomes" id="UP000823749">
    <property type="component" value="Chromosome 11"/>
</dbReference>
<evidence type="ECO:0000313" key="4">
    <source>
        <dbReference type="Proteomes" id="UP000823749"/>
    </source>
</evidence>
<dbReference type="PANTHER" id="PTHR47988">
    <property type="entry name" value="SOMATIC EMBRYOGENESIS RECEPTOR KINASE 1"/>
    <property type="match status" value="1"/>
</dbReference>
<keyword evidence="4" id="KW-1185">Reference proteome</keyword>
<name>A0AAV6IG73_9ERIC</name>
<dbReference type="EMBL" id="JACTNZ010000011">
    <property type="protein sequence ID" value="KAG5525675.1"/>
    <property type="molecule type" value="Genomic_DNA"/>
</dbReference>
<feature type="region of interest" description="Disordered" evidence="2">
    <location>
        <begin position="40"/>
        <end position="109"/>
    </location>
</feature>
<accession>A0AAV6IG73</accession>
<keyword evidence="1" id="KW-0732">Signal</keyword>
<dbReference type="InterPro" id="IPR032675">
    <property type="entry name" value="LRR_dom_sf"/>
</dbReference>
<dbReference type="SUPFAM" id="SSF52058">
    <property type="entry name" value="L domain-like"/>
    <property type="match status" value="1"/>
</dbReference>
<dbReference type="AlphaFoldDB" id="A0AAV6IG73"/>
<sequence>MPKIGYTAEEWLTPLRSEDIFEPPIPGFNVPLQIHEPIAEEMSRRNIPRPVIPTKTANPARGRSAPDQQQQQREKRQKLSKDIPPPNISQSAPSEGLRTSPPKDLGHPAERHVDLTGAVAEAEIQRQFSPSYTMPDGRVLMLKDSVKEEPNLAVTLLRGLALPRDCDQVPTDLLLGLGEMCSHLRQAGQAALKANDKASKVSAELTALEALKVAWTNIRPNWGGHDPCGSSWVGIQCNNSRITSITLGSTGLTGQLTGDIAQLSELQMLHTGHVCFLGFWFVLPHRDLAYNNGLTGTLTPSIGSLTKLTYL</sequence>
<evidence type="ECO:0000313" key="3">
    <source>
        <dbReference type="EMBL" id="KAG5525675.1"/>
    </source>
</evidence>
<feature type="compositionally biased region" description="Basic and acidic residues" evidence="2">
    <location>
        <begin position="72"/>
        <end position="81"/>
    </location>
</feature>
<gene>
    <name evidence="3" type="ORF">RHGRI_032090</name>
</gene>
<comment type="caution">
    <text evidence="3">The sequence shown here is derived from an EMBL/GenBank/DDBJ whole genome shotgun (WGS) entry which is preliminary data.</text>
</comment>
<proteinExistence type="predicted"/>
<dbReference type="Gene3D" id="3.80.10.10">
    <property type="entry name" value="Ribonuclease Inhibitor"/>
    <property type="match status" value="1"/>
</dbReference>